<gene>
    <name evidence="1" type="ORF">FRX31_017487</name>
</gene>
<keyword evidence="2" id="KW-1185">Reference proteome</keyword>
<proteinExistence type="predicted"/>
<sequence length="105" mass="11960">MCSLVKERQDLQTHLDRSRERNGSLERISMIRSEVSSSVCLLNLIDLLLVSSSMYLLFLIDLLVILSKCPILILDPQLKSLSMITRKTKDLLFHMAITWAGLVKS</sequence>
<evidence type="ECO:0000313" key="2">
    <source>
        <dbReference type="Proteomes" id="UP000554482"/>
    </source>
</evidence>
<dbReference type="EMBL" id="JABWDY010020736">
    <property type="protein sequence ID" value="KAF5192925.1"/>
    <property type="molecule type" value="Genomic_DNA"/>
</dbReference>
<dbReference type="Proteomes" id="UP000554482">
    <property type="component" value="Unassembled WGS sequence"/>
</dbReference>
<name>A0A7J6W961_THATH</name>
<reference evidence="1 2" key="1">
    <citation type="submission" date="2020-06" db="EMBL/GenBank/DDBJ databases">
        <title>Transcriptomic and genomic resources for Thalictrum thalictroides and T. hernandezii: Facilitating candidate gene discovery in an emerging model plant lineage.</title>
        <authorList>
            <person name="Arias T."/>
            <person name="Riano-Pachon D.M."/>
            <person name="Di Stilio V.S."/>
        </authorList>
    </citation>
    <scope>NUCLEOTIDE SEQUENCE [LARGE SCALE GENOMIC DNA]</scope>
    <source>
        <strain evidence="2">cv. WT478/WT964</strain>
        <tissue evidence="1">Leaves</tissue>
    </source>
</reference>
<evidence type="ECO:0000313" key="1">
    <source>
        <dbReference type="EMBL" id="KAF5192925.1"/>
    </source>
</evidence>
<dbReference type="AlphaFoldDB" id="A0A7J6W961"/>
<organism evidence="1 2">
    <name type="scientific">Thalictrum thalictroides</name>
    <name type="common">Rue-anemone</name>
    <name type="synonym">Anemone thalictroides</name>
    <dbReference type="NCBI Taxonomy" id="46969"/>
    <lineage>
        <taxon>Eukaryota</taxon>
        <taxon>Viridiplantae</taxon>
        <taxon>Streptophyta</taxon>
        <taxon>Embryophyta</taxon>
        <taxon>Tracheophyta</taxon>
        <taxon>Spermatophyta</taxon>
        <taxon>Magnoliopsida</taxon>
        <taxon>Ranunculales</taxon>
        <taxon>Ranunculaceae</taxon>
        <taxon>Thalictroideae</taxon>
        <taxon>Thalictrum</taxon>
    </lineage>
</organism>
<comment type="caution">
    <text evidence="1">The sequence shown here is derived from an EMBL/GenBank/DDBJ whole genome shotgun (WGS) entry which is preliminary data.</text>
</comment>
<protein>
    <submittedName>
        <fullName evidence="1">Uncharacterized protein</fullName>
    </submittedName>
</protein>
<accession>A0A7J6W961</accession>